<name>A0A8J1Y626_OWEFU</name>
<evidence type="ECO:0000256" key="6">
    <source>
        <dbReference type="ARBA" id="ARBA00023015"/>
    </source>
</evidence>
<dbReference type="GO" id="GO:0006325">
    <property type="term" value="P:chromatin organization"/>
    <property type="evidence" value="ECO:0007669"/>
    <property type="project" value="UniProtKB-KW"/>
</dbReference>
<evidence type="ECO:0000256" key="1">
    <source>
        <dbReference type="ARBA" id="ARBA00004123"/>
    </source>
</evidence>
<evidence type="ECO:0000256" key="5">
    <source>
        <dbReference type="ARBA" id="ARBA00022853"/>
    </source>
</evidence>
<evidence type="ECO:0000256" key="4">
    <source>
        <dbReference type="ARBA" id="ARBA00022553"/>
    </source>
</evidence>
<dbReference type="Pfam" id="PF05053">
    <property type="entry name" value="Menin"/>
    <property type="match status" value="1"/>
</dbReference>
<dbReference type="Proteomes" id="UP000749559">
    <property type="component" value="Unassembled WGS sequence"/>
</dbReference>
<evidence type="ECO:0000256" key="3">
    <source>
        <dbReference type="ARBA" id="ARBA00022491"/>
    </source>
</evidence>
<feature type="region of interest" description="Disordered" evidence="10">
    <location>
        <begin position="650"/>
        <end position="672"/>
    </location>
</feature>
<accession>A0A8J1Y626</accession>
<feature type="compositionally biased region" description="Acidic residues" evidence="10">
    <location>
        <begin position="437"/>
        <end position="450"/>
    </location>
</feature>
<keyword evidence="3" id="KW-0678">Repressor</keyword>
<dbReference type="GO" id="GO:0000403">
    <property type="term" value="F:Y-form DNA binding"/>
    <property type="evidence" value="ECO:0007669"/>
    <property type="project" value="TreeGrafter"/>
</dbReference>
<keyword evidence="7" id="KW-0238">DNA-binding</keyword>
<evidence type="ECO:0000313" key="12">
    <source>
        <dbReference type="Proteomes" id="UP000749559"/>
    </source>
</evidence>
<keyword evidence="4" id="KW-0597">Phosphoprotein</keyword>
<keyword evidence="12" id="KW-1185">Reference proteome</keyword>
<evidence type="ECO:0000256" key="8">
    <source>
        <dbReference type="ARBA" id="ARBA00023163"/>
    </source>
</evidence>
<dbReference type="AlphaFoldDB" id="A0A8J1Y626"/>
<comment type="subcellular location">
    <subcellularLocation>
        <location evidence="1">Nucleus</location>
    </subcellularLocation>
</comment>
<dbReference type="OrthoDB" id="5962932at2759"/>
<reference evidence="11" key="1">
    <citation type="submission" date="2022-03" db="EMBL/GenBank/DDBJ databases">
        <authorList>
            <person name="Martin C."/>
        </authorList>
    </citation>
    <scope>NUCLEOTIDE SEQUENCE</scope>
</reference>
<evidence type="ECO:0000256" key="2">
    <source>
        <dbReference type="ARBA" id="ARBA00021162"/>
    </source>
</evidence>
<dbReference type="GO" id="GO:0008285">
    <property type="term" value="P:negative regulation of cell population proliferation"/>
    <property type="evidence" value="ECO:0007669"/>
    <property type="project" value="TreeGrafter"/>
</dbReference>
<comment type="caution">
    <text evidence="11">The sequence shown here is derived from an EMBL/GenBank/DDBJ whole genome shotgun (WGS) entry which is preliminary data.</text>
</comment>
<dbReference type="PANTHER" id="PTHR12693:SF3">
    <property type="entry name" value="MENIN"/>
    <property type="match status" value="1"/>
</dbReference>
<dbReference type="GO" id="GO:0000976">
    <property type="term" value="F:transcription cis-regulatory region binding"/>
    <property type="evidence" value="ECO:0007669"/>
    <property type="project" value="TreeGrafter"/>
</dbReference>
<keyword evidence="5" id="KW-0156">Chromatin regulator</keyword>
<feature type="region of interest" description="Disordered" evidence="10">
    <location>
        <begin position="433"/>
        <end position="488"/>
    </location>
</feature>
<keyword evidence="6" id="KW-0805">Transcription regulation</keyword>
<evidence type="ECO:0000256" key="7">
    <source>
        <dbReference type="ARBA" id="ARBA00023125"/>
    </source>
</evidence>
<keyword evidence="8" id="KW-0804">Transcription</keyword>
<evidence type="ECO:0000313" key="11">
    <source>
        <dbReference type="EMBL" id="CAH1792886.1"/>
    </source>
</evidence>
<dbReference type="InterPro" id="IPR007747">
    <property type="entry name" value="Menin"/>
</dbReference>
<keyword evidence="9" id="KW-0539">Nucleus</keyword>
<protein>
    <recommendedName>
        <fullName evidence="2">Menin</fullName>
    </recommendedName>
</protein>
<dbReference type="GO" id="GO:0035097">
    <property type="term" value="C:histone methyltransferase complex"/>
    <property type="evidence" value="ECO:0007669"/>
    <property type="project" value="TreeGrafter"/>
</dbReference>
<sequence>MVIADLLKTHFPLQNIQDVVELFRSELTRDGEPNLAILSIVLGAIENTLTVNRALPNEAECERTIEPIFPILELSTVEALHEKFVTLIKGSVDLSEFSEKFATRDIVKRISDTVWNTLTRSYYKDKAHIQSLYSYLTGCKLDCFGVALAVVVACQVMGYRDVHLALSEDHAWVIFGEHGQETAEVTWHGKGNEDKRGQPICLGVAEKSWLYLNGHPVKCSRHMEVAAMVSGINPSINATTDSLEMGSLQQELLWLLYDLGHLARYPMSLGNLGDLEEICPSPGRPPPLALFQQAIDVARRHYAGAHVYPHTYLGGYYYRQGLYSQALSCWADATQTIKRYNYTREDEEVYKEFMEINNELLPHICKMAAVGAVDGQRGFLSDPECYVNLLRLFDGICGWEEGSQTPVLHIGWAKNMIFCLSKFEAGVRGKIEVHAEGEEEEDEKDGSDTEIDSKPPSPLPPPPDITIKAPENDGPTPPPHANGGADEEKIRSTIRELASKVSSSESQNDTPNPNIAALAQACGESILNPEFLLGGGDTTSPFANTSETKVDYKEFLSSTSSSSPFPGLTVDTMLQADSPAEMLLIKKSGIFKTESDSPNNNTHSKHHVSVTLTSQKMKGLKDLLKVEGKLNASAIKLQLTAQSQVDLKRSKVNTDWDVSGPRKRTRKSIEHT</sequence>
<dbReference type="GO" id="GO:0000785">
    <property type="term" value="C:chromatin"/>
    <property type="evidence" value="ECO:0007669"/>
    <property type="project" value="TreeGrafter"/>
</dbReference>
<gene>
    <name evidence="11" type="ORF">OFUS_LOCUS17806</name>
</gene>
<dbReference type="PANTHER" id="PTHR12693">
    <property type="entry name" value="MENIN"/>
    <property type="match status" value="1"/>
</dbReference>
<dbReference type="EMBL" id="CAIIXF020000008">
    <property type="protein sequence ID" value="CAH1792886.1"/>
    <property type="molecule type" value="Genomic_DNA"/>
</dbReference>
<proteinExistence type="predicted"/>
<dbReference type="GO" id="GO:0003682">
    <property type="term" value="F:chromatin binding"/>
    <property type="evidence" value="ECO:0007669"/>
    <property type="project" value="TreeGrafter"/>
</dbReference>
<evidence type="ECO:0000256" key="9">
    <source>
        <dbReference type="ARBA" id="ARBA00023242"/>
    </source>
</evidence>
<organism evidence="11 12">
    <name type="scientific">Owenia fusiformis</name>
    <name type="common">Polychaete worm</name>
    <dbReference type="NCBI Taxonomy" id="6347"/>
    <lineage>
        <taxon>Eukaryota</taxon>
        <taxon>Metazoa</taxon>
        <taxon>Spiralia</taxon>
        <taxon>Lophotrochozoa</taxon>
        <taxon>Annelida</taxon>
        <taxon>Polychaeta</taxon>
        <taxon>Sedentaria</taxon>
        <taxon>Canalipalpata</taxon>
        <taxon>Sabellida</taxon>
        <taxon>Oweniida</taxon>
        <taxon>Oweniidae</taxon>
        <taxon>Owenia</taxon>
    </lineage>
</organism>
<dbReference type="GO" id="GO:0006357">
    <property type="term" value="P:regulation of transcription by RNA polymerase II"/>
    <property type="evidence" value="ECO:0007669"/>
    <property type="project" value="TreeGrafter"/>
</dbReference>
<feature type="compositionally biased region" description="Pro residues" evidence="10">
    <location>
        <begin position="455"/>
        <end position="464"/>
    </location>
</feature>
<dbReference type="GO" id="GO:0045786">
    <property type="term" value="P:negative regulation of cell cycle"/>
    <property type="evidence" value="ECO:0007669"/>
    <property type="project" value="TreeGrafter"/>
</dbReference>
<dbReference type="CDD" id="cd14456">
    <property type="entry name" value="Menin"/>
    <property type="match status" value="1"/>
</dbReference>
<evidence type="ECO:0000256" key="10">
    <source>
        <dbReference type="SAM" id="MobiDB-lite"/>
    </source>
</evidence>